<keyword evidence="1" id="KW-0472">Membrane</keyword>
<dbReference type="Pfam" id="PF04247">
    <property type="entry name" value="SirB"/>
    <property type="match status" value="1"/>
</dbReference>
<evidence type="ECO:0000313" key="3">
    <source>
        <dbReference type="Proteomes" id="UP000295783"/>
    </source>
</evidence>
<dbReference type="InterPro" id="IPR007360">
    <property type="entry name" value="SirB"/>
</dbReference>
<keyword evidence="1" id="KW-0812">Transmembrane</keyword>
<protein>
    <submittedName>
        <fullName evidence="2">Putative membrane protein SirB2</fullName>
    </submittedName>
</protein>
<feature type="transmembrane region" description="Helical" evidence="1">
    <location>
        <begin position="6"/>
        <end position="27"/>
    </location>
</feature>
<organism evidence="2 3">
    <name type="scientific">Dongia mobilis</name>
    <dbReference type="NCBI Taxonomy" id="578943"/>
    <lineage>
        <taxon>Bacteria</taxon>
        <taxon>Pseudomonadati</taxon>
        <taxon>Pseudomonadota</taxon>
        <taxon>Alphaproteobacteria</taxon>
        <taxon>Rhodospirillales</taxon>
        <taxon>Dongiaceae</taxon>
        <taxon>Dongia</taxon>
    </lineage>
</organism>
<dbReference type="PANTHER" id="PTHR39594:SF1">
    <property type="entry name" value="PROTEIN YCHQ"/>
    <property type="match status" value="1"/>
</dbReference>
<evidence type="ECO:0000313" key="2">
    <source>
        <dbReference type="EMBL" id="TDQ80430.1"/>
    </source>
</evidence>
<name>A0A4R6WNA0_9PROT</name>
<dbReference type="RefSeq" id="WP_166645195.1">
    <property type="nucleotide sequence ID" value="NZ_SNYW01000011.1"/>
</dbReference>
<sequence length="135" mass="14577">MTLDSLYPALRFAHVTAVALSGFLFLLRGLAREAGAPWAMALPLRLTTYAIDTVLLASALLLMVATAQYPASDAWLSVKLLLVLLYIVLGSFALKRARGIAARRLCFLAALLVFAFVVGIARSRDPLGLLAFIRS</sequence>
<feature type="transmembrane region" description="Helical" evidence="1">
    <location>
        <begin position="75"/>
        <end position="94"/>
    </location>
</feature>
<dbReference type="AlphaFoldDB" id="A0A4R6WNA0"/>
<keyword evidence="3" id="KW-1185">Reference proteome</keyword>
<dbReference type="GO" id="GO:0005886">
    <property type="term" value="C:plasma membrane"/>
    <property type="evidence" value="ECO:0007669"/>
    <property type="project" value="TreeGrafter"/>
</dbReference>
<dbReference type="Proteomes" id="UP000295783">
    <property type="component" value="Unassembled WGS sequence"/>
</dbReference>
<dbReference type="PIRSF" id="PIRSF005610">
    <property type="entry name" value="SirB"/>
    <property type="match status" value="1"/>
</dbReference>
<dbReference type="PANTHER" id="PTHR39594">
    <property type="entry name" value="PROTEIN YCHQ"/>
    <property type="match status" value="1"/>
</dbReference>
<dbReference type="EMBL" id="SNYW01000011">
    <property type="protein sequence ID" value="TDQ80430.1"/>
    <property type="molecule type" value="Genomic_DNA"/>
</dbReference>
<reference evidence="2 3" key="1">
    <citation type="submission" date="2019-03" db="EMBL/GenBank/DDBJ databases">
        <title>Genomic Encyclopedia of Type Strains, Phase III (KMG-III): the genomes of soil and plant-associated and newly described type strains.</title>
        <authorList>
            <person name="Whitman W."/>
        </authorList>
    </citation>
    <scope>NUCLEOTIDE SEQUENCE [LARGE SCALE GENOMIC DNA]</scope>
    <source>
        <strain evidence="2 3">CGMCC 1.7660</strain>
    </source>
</reference>
<comment type="caution">
    <text evidence="2">The sequence shown here is derived from an EMBL/GenBank/DDBJ whole genome shotgun (WGS) entry which is preliminary data.</text>
</comment>
<accession>A0A4R6WNA0</accession>
<proteinExistence type="predicted"/>
<feature type="transmembrane region" description="Helical" evidence="1">
    <location>
        <begin position="101"/>
        <end position="121"/>
    </location>
</feature>
<gene>
    <name evidence="2" type="ORF">A8950_2960</name>
</gene>
<evidence type="ECO:0000256" key="1">
    <source>
        <dbReference type="SAM" id="Phobius"/>
    </source>
</evidence>
<keyword evidence="1" id="KW-1133">Transmembrane helix</keyword>
<feature type="transmembrane region" description="Helical" evidence="1">
    <location>
        <begin position="48"/>
        <end position="69"/>
    </location>
</feature>